<organism evidence="1 2">
    <name type="scientific">Nocardia aurea</name>
    <dbReference type="NCBI Taxonomy" id="2144174"/>
    <lineage>
        <taxon>Bacteria</taxon>
        <taxon>Bacillati</taxon>
        <taxon>Actinomycetota</taxon>
        <taxon>Actinomycetes</taxon>
        <taxon>Mycobacteriales</taxon>
        <taxon>Nocardiaceae</taxon>
        <taxon>Nocardia</taxon>
    </lineage>
</organism>
<dbReference type="Gene3D" id="3.50.50.60">
    <property type="entry name" value="FAD/NAD(P)-binding domain"/>
    <property type="match status" value="2"/>
</dbReference>
<gene>
    <name evidence="1" type="ORF">AB0I48_33255</name>
</gene>
<dbReference type="GO" id="GO:0016491">
    <property type="term" value="F:oxidoreductase activity"/>
    <property type="evidence" value="ECO:0007669"/>
    <property type="project" value="UniProtKB-KW"/>
</dbReference>
<accession>A0ABV3G427</accession>
<dbReference type="PANTHER" id="PTHR42877">
    <property type="entry name" value="L-ORNITHINE N(5)-MONOOXYGENASE-RELATED"/>
    <property type="match status" value="1"/>
</dbReference>
<dbReference type="Pfam" id="PF13738">
    <property type="entry name" value="Pyr_redox_3"/>
    <property type="match status" value="1"/>
</dbReference>
<comment type="caution">
    <text evidence="1">The sequence shown here is derived from an EMBL/GenBank/DDBJ whole genome shotgun (WGS) entry which is preliminary data.</text>
</comment>
<dbReference type="Proteomes" id="UP001551695">
    <property type="component" value="Unassembled WGS sequence"/>
</dbReference>
<dbReference type="InterPro" id="IPR036188">
    <property type="entry name" value="FAD/NAD-bd_sf"/>
</dbReference>
<sequence>MVLDLKVVVVGAGFGGIGMGVALKRAGYEDFVILEKGDRVGGVWRENTYPGCDCDVPSHLYSFSFAPYRSAKQRYPGQEQILSYLRQVADDHGLTPHLRLNSALSAATYLDDLARWELTTTDGETIRADVVIFALGQLHRPYIPSIQGRDLFAGPAFHTARWDHHQDLRGRDIAVIGTGSSAVQLLPQIARIAGRVHVYQRTPQWLLPKPAREFGPVSRLALHVPGAHQVYRRALHRGADTLLAPIMHRGWSARPAQWFARAYLHRRVTDPGLRAAVTPDYPIGGKRIIFDNAYYSTLARHNVKLVTDPIQRIVADGVETVDGAHRRADILIYATGFRAAEFMVPISVRGRGGQVLQEQWSDGADAFMGLAVPGYPNAFLIAGPNSFTPAGSNPTMKEYQIGYIMECLRWREEIDAPAIEVGATAMARYRNWLQGAIAKTIWTGSVNSWFKHANGRVVNPWPGTTRSFARMLAHHPADAFTVVPAGTGIASKASADAEQTDRGEGASR</sequence>
<protein>
    <submittedName>
        <fullName evidence="1">NAD(P)/FAD-dependent oxidoreductase</fullName>
        <ecNumber evidence="1">1.14.13.-</ecNumber>
    </submittedName>
</protein>
<keyword evidence="1" id="KW-0560">Oxidoreductase</keyword>
<dbReference type="PRINTS" id="PR00469">
    <property type="entry name" value="PNDRDTASEII"/>
</dbReference>
<dbReference type="RefSeq" id="WP_357789484.1">
    <property type="nucleotide sequence ID" value="NZ_JBFAKC010000021.1"/>
</dbReference>
<dbReference type="InterPro" id="IPR051209">
    <property type="entry name" value="FAD-bind_Monooxygenase_sf"/>
</dbReference>
<dbReference type="PANTHER" id="PTHR42877:SF4">
    <property type="entry name" value="FAD_NAD(P)-BINDING DOMAIN-CONTAINING PROTEIN-RELATED"/>
    <property type="match status" value="1"/>
</dbReference>
<keyword evidence="2" id="KW-1185">Reference proteome</keyword>
<dbReference type="EC" id="1.14.13.-" evidence="1"/>
<dbReference type="SUPFAM" id="SSF51905">
    <property type="entry name" value="FAD/NAD(P)-binding domain"/>
    <property type="match status" value="1"/>
</dbReference>
<evidence type="ECO:0000313" key="1">
    <source>
        <dbReference type="EMBL" id="MEV0712435.1"/>
    </source>
</evidence>
<name>A0ABV3G427_9NOCA</name>
<reference evidence="1 2" key="1">
    <citation type="submission" date="2024-06" db="EMBL/GenBank/DDBJ databases">
        <title>The Natural Products Discovery Center: Release of the First 8490 Sequenced Strains for Exploring Actinobacteria Biosynthetic Diversity.</title>
        <authorList>
            <person name="Kalkreuter E."/>
            <person name="Kautsar S.A."/>
            <person name="Yang D."/>
            <person name="Bader C.D."/>
            <person name="Teijaro C.N."/>
            <person name="Fluegel L."/>
            <person name="Davis C.M."/>
            <person name="Simpson J.R."/>
            <person name="Lauterbach L."/>
            <person name="Steele A.D."/>
            <person name="Gui C."/>
            <person name="Meng S."/>
            <person name="Li G."/>
            <person name="Viehrig K."/>
            <person name="Ye F."/>
            <person name="Su P."/>
            <person name="Kiefer A.F."/>
            <person name="Nichols A."/>
            <person name="Cepeda A.J."/>
            <person name="Yan W."/>
            <person name="Fan B."/>
            <person name="Jiang Y."/>
            <person name="Adhikari A."/>
            <person name="Zheng C.-J."/>
            <person name="Schuster L."/>
            <person name="Cowan T.M."/>
            <person name="Smanski M.J."/>
            <person name="Chevrette M.G."/>
            <person name="De Carvalho L.P.S."/>
            <person name="Shen B."/>
        </authorList>
    </citation>
    <scope>NUCLEOTIDE SEQUENCE [LARGE SCALE GENOMIC DNA]</scope>
    <source>
        <strain evidence="1 2">NPDC050403</strain>
    </source>
</reference>
<proteinExistence type="predicted"/>
<dbReference type="EMBL" id="JBFAKC010000021">
    <property type="protein sequence ID" value="MEV0712435.1"/>
    <property type="molecule type" value="Genomic_DNA"/>
</dbReference>
<evidence type="ECO:0000313" key="2">
    <source>
        <dbReference type="Proteomes" id="UP001551695"/>
    </source>
</evidence>